<dbReference type="HOGENOM" id="CLU_006586_10_6_1"/>
<dbReference type="Proteomes" id="UP000027222">
    <property type="component" value="Unassembled WGS sequence"/>
</dbReference>
<dbReference type="Gene3D" id="3.40.50.1820">
    <property type="entry name" value="alpha/beta hydrolase"/>
    <property type="match status" value="1"/>
</dbReference>
<dbReference type="AlphaFoldDB" id="A0A067TSX5"/>
<dbReference type="STRING" id="685588.A0A067TSX5"/>
<comment type="similarity">
    <text evidence="1 3">Belongs to the type-B carboxylesterase/lipase family.</text>
</comment>
<keyword evidence="6" id="KW-1185">Reference proteome</keyword>
<gene>
    <name evidence="5" type="ORF">GALMADRAFT_135442</name>
</gene>
<evidence type="ECO:0000256" key="2">
    <source>
        <dbReference type="ARBA" id="ARBA00022801"/>
    </source>
</evidence>
<accession>A0A067TSX5</accession>
<dbReference type="InterPro" id="IPR050309">
    <property type="entry name" value="Type-B_Carboxylest/Lipase"/>
</dbReference>
<name>A0A067TSX5_GALM3</name>
<sequence>MPPSFPIIWSLAILFFTAVNAQTTTPAPTVTLSYGAFQGQPTGNLVEFLGIPFAAPPVGNLRFAPPQPPVAFSGVRPATTYGAACFQQSIGGVLGLLVDLIGVISFLLGTTPTNVSEDCKSCLFINVIKPANLPAGQKVPVLFWIYGGGFQFGDTSQNPGDPVVARSIALNEPIIWVSANYRISALGFLGGKEVKAAGIGNAGLRDQRFALQWVQDHIATFGGDPTKVTIWGGSAGAISVGLQMVANNGDPAGLFSGAFMLSGFPMALHDITHQQPFFDQLVSNTGCTGSADPIACLRAVPFNTLSNAINQSPGIFSYASLQLAWPPTVDGQFIVRNPQVSIQQGSYAKVPIIAGDCDDEGTLFSLVNTNITNNAQFLAYMQSNYFEGIASSSQLAAIGVAYPDDITQGSPFDTGIFNALSPEYKRLAAIQGDLEFHAPRRYFLKTASKTQAAFVYLSKRGKSTALFGAEHGSDANEWFGMGTTPDFLGTDALVNFVNTGNPNLPNNPNSLMSKITWPQWNSNPSNPPILTFLDSTPNITITSDTFRSNGIQLLIDIYLQIGTA</sequence>
<feature type="signal peptide" evidence="3">
    <location>
        <begin position="1"/>
        <end position="21"/>
    </location>
</feature>
<evidence type="ECO:0000313" key="6">
    <source>
        <dbReference type="Proteomes" id="UP000027222"/>
    </source>
</evidence>
<protein>
    <recommendedName>
        <fullName evidence="3">Carboxylic ester hydrolase</fullName>
        <ecNumber evidence="3">3.1.1.-</ecNumber>
    </recommendedName>
</protein>
<proteinExistence type="inferred from homology"/>
<feature type="chain" id="PRO_5005103831" description="Carboxylic ester hydrolase" evidence="3">
    <location>
        <begin position="22"/>
        <end position="564"/>
    </location>
</feature>
<keyword evidence="2 3" id="KW-0378">Hydrolase</keyword>
<dbReference type="Pfam" id="PF00135">
    <property type="entry name" value="COesterase"/>
    <property type="match status" value="1"/>
</dbReference>
<evidence type="ECO:0000313" key="5">
    <source>
        <dbReference type="EMBL" id="KDR82068.1"/>
    </source>
</evidence>
<dbReference type="PROSITE" id="PS00122">
    <property type="entry name" value="CARBOXYLESTERASE_B_1"/>
    <property type="match status" value="1"/>
</dbReference>
<dbReference type="InterPro" id="IPR019826">
    <property type="entry name" value="Carboxylesterase_B_AS"/>
</dbReference>
<dbReference type="EMBL" id="KL142370">
    <property type="protein sequence ID" value="KDR82068.1"/>
    <property type="molecule type" value="Genomic_DNA"/>
</dbReference>
<dbReference type="OrthoDB" id="408631at2759"/>
<dbReference type="GO" id="GO:0016787">
    <property type="term" value="F:hydrolase activity"/>
    <property type="evidence" value="ECO:0007669"/>
    <property type="project" value="UniProtKB-KW"/>
</dbReference>
<evidence type="ECO:0000256" key="1">
    <source>
        <dbReference type="ARBA" id="ARBA00005964"/>
    </source>
</evidence>
<dbReference type="InterPro" id="IPR029058">
    <property type="entry name" value="AB_hydrolase_fold"/>
</dbReference>
<dbReference type="EC" id="3.1.1.-" evidence="3"/>
<organism evidence="5 6">
    <name type="scientific">Galerina marginata (strain CBS 339.88)</name>
    <dbReference type="NCBI Taxonomy" id="685588"/>
    <lineage>
        <taxon>Eukaryota</taxon>
        <taxon>Fungi</taxon>
        <taxon>Dikarya</taxon>
        <taxon>Basidiomycota</taxon>
        <taxon>Agaricomycotina</taxon>
        <taxon>Agaricomycetes</taxon>
        <taxon>Agaricomycetidae</taxon>
        <taxon>Agaricales</taxon>
        <taxon>Agaricineae</taxon>
        <taxon>Strophariaceae</taxon>
        <taxon>Galerina</taxon>
    </lineage>
</organism>
<dbReference type="InterPro" id="IPR002018">
    <property type="entry name" value="CarbesteraseB"/>
</dbReference>
<evidence type="ECO:0000256" key="3">
    <source>
        <dbReference type="RuleBase" id="RU361235"/>
    </source>
</evidence>
<dbReference type="PANTHER" id="PTHR11559">
    <property type="entry name" value="CARBOXYLESTERASE"/>
    <property type="match status" value="1"/>
</dbReference>
<feature type="domain" description="Carboxylesterase type B" evidence="4">
    <location>
        <begin position="27"/>
        <end position="525"/>
    </location>
</feature>
<dbReference type="ESTHER" id="9agar-a0a067tsx5">
    <property type="family name" value="Fungal_carboxylesterase_lipase"/>
</dbReference>
<evidence type="ECO:0000259" key="4">
    <source>
        <dbReference type="Pfam" id="PF00135"/>
    </source>
</evidence>
<keyword evidence="3" id="KW-0732">Signal</keyword>
<reference evidence="6" key="1">
    <citation type="journal article" date="2014" name="Proc. Natl. Acad. Sci. U.S.A.">
        <title>Extensive sampling of basidiomycete genomes demonstrates inadequacy of the white-rot/brown-rot paradigm for wood decay fungi.</title>
        <authorList>
            <person name="Riley R."/>
            <person name="Salamov A.A."/>
            <person name="Brown D.W."/>
            <person name="Nagy L.G."/>
            <person name="Floudas D."/>
            <person name="Held B.W."/>
            <person name="Levasseur A."/>
            <person name="Lombard V."/>
            <person name="Morin E."/>
            <person name="Otillar R."/>
            <person name="Lindquist E.A."/>
            <person name="Sun H."/>
            <person name="LaButti K.M."/>
            <person name="Schmutz J."/>
            <person name="Jabbour D."/>
            <person name="Luo H."/>
            <person name="Baker S.E."/>
            <person name="Pisabarro A.G."/>
            <person name="Walton J.D."/>
            <person name="Blanchette R.A."/>
            <person name="Henrissat B."/>
            <person name="Martin F."/>
            <person name="Cullen D."/>
            <person name="Hibbett D.S."/>
            <person name="Grigoriev I.V."/>
        </authorList>
    </citation>
    <scope>NUCLEOTIDE SEQUENCE [LARGE SCALE GENOMIC DNA]</scope>
    <source>
        <strain evidence="6">CBS 339.88</strain>
    </source>
</reference>
<dbReference type="SUPFAM" id="SSF53474">
    <property type="entry name" value="alpha/beta-Hydrolases"/>
    <property type="match status" value="1"/>
</dbReference>